<feature type="domain" description="Phosphatidic acid phosphatase type 2/haloperoxidase" evidence="2">
    <location>
        <begin position="60"/>
        <end position="190"/>
    </location>
</feature>
<dbReference type="PANTHER" id="PTHR14969">
    <property type="entry name" value="SPHINGOSINE-1-PHOSPHATE PHOSPHOHYDROLASE"/>
    <property type="match status" value="1"/>
</dbReference>
<feature type="transmembrane region" description="Helical" evidence="1">
    <location>
        <begin position="35"/>
        <end position="51"/>
    </location>
</feature>
<name>A0A0R2XJK5_9BACT</name>
<reference evidence="3 4" key="1">
    <citation type="submission" date="2015-10" db="EMBL/GenBank/DDBJ databases">
        <title>Metagenome-Assembled Genomes uncover a global brackish microbiome.</title>
        <authorList>
            <person name="Hugerth L.W."/>
            <person name="Larsson J."/>
            <person name="Alneberg J."/>
            <person name="Lindh M.V."/>
            <person name="Legrand C."/>
            <person name="Pinhassi J."/>
            <person name="Andersson A.F."/>
        </authorList>
    </citation>
    <scope>NUCLEOTIDE SEQUENCE [LARGE SCALE GENOMIC DNA]</scope>
    <source>
        <strain evidence="3">BACL9 MAG-120820-bin42</strain>
    </source>
</reference>
<dbReference type="Gene3D" id="1.20.144.10">
    <property type="entry name" value="Phosphatidic acid phosphatase type 2/haloperoxidase"/>
    <property type="match status" value="1"/>
</dbReference>
<keyword evidence="1" id="KW-0472">Membrane</keyword>
<dbReference type="PANTHER" id="PTHR14969:SF13">
    <property type="entry name" value="AT30094P"/>
    <property type="match status" value="1"/>
</dbReference>
<organism evidence="3 4">
    <name type="scientific">Verrucomicrobia subdivision 6 bacterium BACL9 MAG-120820-bin42</name>
    <dbReference type="NCBI Taxonomy" id="1655634"/>
    <lineage>
        <taxon>Bacteria</taxon>
        <taxon>Pseudomonadati</taxon>
        <taxon>Verrucomicrobiota</taxon>
        <taxon>Verrucomicrobiia</taxon>
        <taxon>Verrucomicrobiales</taxon>
        <taxon>Verrucomicrobia subdivision 6</taxon>
    </lineage>
</organism>
<dbReference type="AlphaFoldDB" id="A0A0R2XJK5"/>
<dbReference type="SUPFAM" id="SSF48317">
    <property type="entry name" value="Acid phosphatase/Vanadium-dependent haloperoxidase"/>
    <property type="match status" value="1"/>
</dbReference>
<sequence>MIAQVYSLDLSVFRLINRGFNHPILDQFFNLLADGRFWTPILILAAVYLVLRGKDRTKAWVILTILSVAIGDPLISNPLKHFFHRPRPYQSVEGVREVSPGSGQNRWTPAVRLSAIPESEVSNGRSFPSSHVANAVAAATSARLVWGPSMRWPWIVVALAALGRVYTGDHYPTDVLASIPLSILYTWVIAQILNRVWVKVGPLSFPKLFARLPSFLHSR</sequence>
<accession>A0A0R2XJK5</accession>
<evidence type="ECO:0000256" key="1">
    <source>
        <dbReference type="SAM" id="Phobius"/>
    </source>
</evidence>
<dbReference type="SMART" id="SM00014">
    <property type="entry name" value="acidPPc"/>
    <property type="match status" value="1"/>
</dbReference>
<dbReference type="Pfam" id="PF01569">
    <property type="entry name" value="PAP2"/>
    <property type="match status" value="1"/>
</dbReference>
<protein>
    <recommendedName>
        <fullName evidence="2">Phosphatidic acid phosphatase type 2/haloperoxidase domain-containing protein</fullName>
    </recommendedName>
</protein>
<keyword evidence="1" id="KW-1133">Transmembrane helix</keyword>
<evidence type="ECO:0000259" key="2">
    <source>
        <dbReference type="SMART" id="SM00014"/>
    </source>
</evidence>
<dbReference type="Proteomes" id="UP000051557">
    <property type="component" value="Unassembled WGS sequence"/>
</dbReference>
<comment type="caution">
    <text evidence="3">The sequence shown here is derived from an EMBL/GenBank/DDBJ whole genome shotgun (WGS) entry which is preliminary data.</text>
</comment>
<evidence type="ECO:0000313" key="3">
    <source>
        <dbReference type="EMBL" id="KRP33182.1"/>
    </source>
</evidence>
<evidence type="ECO:0000313" key="4">
    <source>
        <dbReference type="Proteomes" id="UP000051557"/>
    </source>
</evidence>
<feature type="transmembrane region" description="Helical" evidence="1">
    <location>
        <begin position="58"/>
        <end position="76"/>
    </location>
</feature>
<gene>
    <name evidence="3" type="ORF">ABS32_01035</name>
</gene>
<dbReference type="InterPro" id="IPR000326">
    <property type="entry name" value="PAP2/HPO"/>
</dbReference>
<dbReference type="InterPro" id="IPR036938">
    <property type="entry name" value="PAP2/HPO_sf"/>
</dbReference>
<proteinExistence type="predicted"/>
<keyword evidence="1" id="KW-0812">Transmembrane</keyword>
<dbReference type="EMBL" id="LIDM01000019">
    <property type="protein sequence ID" value="KRP33182.1"/>
    <property type="molecule type" value="Genomic_DNA"/>
</dbReference>